<dbReference type="EMBL" id="WJBU01000017">
    <property type="protein sequence ID" value="MRD48918.1"/>
    <property type="molecule type" value="Genomic_DNA"/>
</dbReference>
<keyword evidence="2" id="KW-1185">Reference proteome</keyword>
<evidence type="ECO:0000313" key="2">
    <source>
        <dbReference type="Proteomes" id="UP000487350"/>
    </source>
</evidence>
<comment type="caution">
    <text evidence="1">The sequence shown here is derived from an EMBL/GenBank/DDBJ whole genome shotgun (WGS) entry which is preliminary data.</text>
</comment>
<dbReference type="OrthoDB" id="5515745at2"/>
<gene>
    <name evidence="1" type="ORF">GHT07_16645</name>
</gene>
<protein>
    <submittedName>
        <fullName evidence="1">Uncharacterized protein</fullName>
    </submittedName>
</protein>
<evidence type="ECO:0000313" key="1">
    <source>
        <dbReference type="EMBL" id="MRD48918.1"/>
    </source>
</evidence>
<organism evidence="1 2">
    <name type="scientific">Caenimonas koreensis DSM 17982</name>
    <dbReference type="NCBI Taxonomy" id="1121255"/>
    <lineage>
        <taxon>Bacteria</taxon>
        <taxon>Pseudomonadati</taxon>
        <taxon>Pseudomonadota</taxon>
        <taxon>Betaproteobacteria</taxon>
        <taxon>Burkholderiales</taxon>
        <taxon>Comamonadaceae</taxon>
        <taxon>Caenimonas</taxon>
    </lineage>
</organism>
<name>A0A844B2F4_9BURK</name>
<sequence length="125" mass="14210">MAVTTYCWRCRMDIPMLTDEEWERVAPHLSDGIAQIKKYREEHQCSLAEAKKKGFGRRALEVYEEITGVHETNADALFHHRLSIYGPPCHACAKPLRTPMARSCAACGAARKLARYAIDENKFTV</sequence>
<reference evidence="1 2" key="1">
    <citation type="submission" date="2019-11" db="EMBL/GenBank/DDBJ databases">
        <title>Caenimonas koreensis gen. nov., sp. nov., isolated from activated sludge.</title>
        <authorList>
            <person name="Seung H.R."/>
        </authorList>
    </citation>
    <scope>NUCLEOTIDE SEQUENCE [LARGE SCALE GENOMIC DNA]</scope>
    <source>
        <strain evidence="1 2">EMB320</strain>
    </source>
</reference>
<dbReference type="AlphaFoldDB" id="A0A844B2F4"/>
<accession>A0A844B2F4</accession>
<proteinExistence type="predicted"/>
<dbReference type="Proteomes" id="UP000487350">
    <property type="component" value="Unassembled WGS sequence"/>
</dbReference>